<proteinExistence type="predicted"/>
<gene>
    <name evidence="1" type="ORF">Phi4113_017</name>
</gene>
<evidence type="ECO:0000313" key="1">
    <source>
        <dbReference type="EMBL" id="ALO80026.1"/>
    </source>
</evidence>
<dbReference type="EMBL" id="KT962245">
    <property type="protein sequence ID" value="ALO80026.1"/>
    <property type="molecule type" value="Genomic_RNA"/>
</dbReference>
<name>A0A0S2MVS3_9CAUD</name>
<accession>A0A0S2MVS3</accession>
<evidence type="ECO:0000313" key="2">
    <source>
        <dbReference type="Proteomes" id="UP000229115"/>
    </source>
</evidence>
<protein>
    <submittedName>
        <fullName evidence="1">Uncharacterized protein</fullName>
    </submittedName>
</protein>
<organism evidence="1 2">
    <name type="scientific">Cellulophaga phage phi4:1_13</name>
    <dbReference type="NCBI Taxonomy" id="1747284"/>
    <lineage>
        <taxon>Viruses</taxon>
        <taxon>Duplodnaviria</taxon>
        <taxon>Heunggongvirae</taxon>
        <taxon>Uroviricota</taxon>
        <taxon>Caudoviricetes</taxon>
        <taxon>Lightbulbvirus</taxon>
        <taxon>Lightbulbvirus Cba41</taxon>
    </lineage>
</organism>
<dbReference type="Proteomes" id="UP000229115">
    <property type="component" value="Segment"/>
</dbReference>
<sequence length="153" mass="18622">MKIGIKYNYYEEYRKPIRENYSDEDSFTVAFCCWELCQKPMLAMFVSPVDKNIKMKVRKHRVEKTCLKIGAEVDILRWDENGINSKVKVTKIKEGLSRIVVYCDKGYFHFSKYNHKKDNIIFTWTCRGKKWNKKYQRWVNGNYYYYENKCRTN</sequence>
<reference evidence="1 2" key="1">
    <citation type="submission" date="2015-10" db="EMBL/GenBank/DDBJ databases">
        <title>Large-scale maps of variable infection efficiencies in aquatic Bacteriodetes phage-host model systems.</title>
        <authorList>
            <person name="Holmfeldt K."/>
            <person name="Solonenko N."/>
            <person name="Howard-Varona C."/>
            <person name="Moreno M."/>
            <person name="Malmstrom R.R."/>
            <person name="Blow M.J."/>
            <person name="Sullivan M.B."/>
        </authorList>
    </citation>
    <scope>NUCLEOTIDE SEQUENCE [LARGE SCALE GENOMIC DNA]</scope>
</reference>